<dbReference type="Gene3D" id="2.60.120.10">
    <property type="entry name" value="Jelly Rolls"/>
    <property type="match status" value="1"/>
</dbReference>
<evidence type="ECO:0000256" key="1">
    <source>
        <dbReference type="ARBA" id="ARBA00023125"/>
    </source>
</evidence>
<gene>
    <name evidence="3" type="ORF">I7X39_07965</name>
</gene>
<dbReference type="PROSITE" id="PS50943">
    <property type="entry name" value="HTH_CROC1"/>
    <property type="match status" value="1"/>
</dbReference>
<accession>A0A931J4R2</accession>
<dbReference type="InterPro" id="IPR010982">
    <property type="entry name" value="Lambda_DNA-bd_dom_sf"/>
</dbReference>
<dbReference type="Pfam" id="PF13560">
    <property type="entry name" value="HTH_31"/>
    <property type="match status" value="1"/>
</dbReference>
<dbReference type="CDD" id="cd00093">
    <property type="entry name" value="HTH_XRE"/>
    <property type="match status" value="1"/>
</dbReference>
<keyword evidence="4" id="KW-1185">Reference proteome</keyword>
<name>A0A931J4R2_9BURK</name>
<dbReference type="Gene3D" id="1.10.260.40">
    <property type="entry name" value="lambda repressor-like DNA-binding domains"/>
    <property type="match status" value="1"/>
</dbReference>
<dbReference type="PANTHER" id="PTHR46797">
    <property type="entry name" value="HTH-TYPE TRANSCRIPTIONAL REGULATOR"/>
    <property type="match status" value="1"/>
</dbReference>
<dbReference type="InterPro" id="IPR001387">
    <property type="entry name" value="Cro/C1-type_HTH"/>
</dbReference>
<evidence type="ECO:0000313" key="4">
    <source>
        <dbReference type="Proteomes" id="UP000613266"/>
    </source>
</evidence>
<dbReference type="SUPFAM" id="SSF51182">
    <property type="entry name" value="RmlC-like cupins"/>
    <property type="match status" value="1"/>
</dbReference>
<dbReference type="InterPro" id="IPR050807">
    <property type="entry name" value="TransReg_Diox_bact_type"/>
</dbReference>
<dbReference type="InterPro" id="IPR014710">
    <property type="entry name" value="RmlC-like_jellyroll"/>
</dbReference>
<evidence type="ECO:0000259" key="2">
    <source>
        <dbReference type="PROSITE" id="PS50943"/>
    </source>
</evidence>
<dbReference type="RefSeq" id="WP_198110445.1">
    <property type="nucleotide sequence ID" value="NZ_JAEDAK010000004.1"/>
</dbReference>
<sequence length="198" mass="21506">MRTAADTTEPPEDPALERRLAQRLAALRAAAGWSLDELATRSGISRATLSRLERAETSPTASLLNRLCAAHGLTMSRLLADVESAPARHLPAAQQPLWQDEASGFTRRMLAPPLAGFATELIEGRLKPGARIAYEHPPLPGLEQHLWLIAGRLNLTLGEQLHELRAGDSLSFKLWGPSAFEVPGAAEARYLIAITNPR</sequence>
<protein>
    <submittedName>
        <fullName evidence="3">Helix-turn-helix transcriptional regulator</fullName>
    </submittedName>
</protein>
<dbReference type="CDD" id="cd02209">
    <property type="entry name" value="cupin_XRE_C"/>
    <property type="match status" value="1"/>
</dbReference>
<evidence type="ECO:0000313" key="3">
    <source>
        <dbReference type="EMBL" id="MBH9576837.1"/>
    </source>
</evidence>
<proteinExistence type="predicted"/>
<dbReference type="GO" id="GO:0003700">
    <property type="term" value="F:DNA-binding transcription factor activity"/>
    <property type="evidence" value="ECO:0007669"/>
    <property type="project" value="TreeGrafter"/>
</dbReference>
<dbReference type="InterPro" id="IPR011051">
    <property type="entry name" value="RmlC_Cupin_sf"/>
</dbReference>
<dbReference type="SMART" id="SM00530">
    <property type="entry name" value="HTH_XRE"/>
    <property type="match status" value="1"/>
</dbReference>
<comment type="caution">
    <text evidence="3">The sequence shown here is derived from an EMBL/GenBank/DDBJ whole genome shotgun (WGS) entry which is preliminary data.</text>
</comment>
<reference evidence="3" key="1">
    <citation type="submission" date="2020-12" db="EMBL/GenBank/DDBJ databases">
        <title>The genome sequence of Inhella sp. 1Y17.</title>
        <authorList>
            <person name="Liu Y."/>
        </authorList>
    </citation>
    <scope>NUCLEOTIDE SEQUENCE</scope>
    <source>
        <strain evidence="3">1Y17</strain>
    </source>
</reference>
<dbReference type="GO" id="GO:0005829">
    <property type="term" value="C:cytosol"/>
    <property type="evidence" value="ECO:0007669"/>
    <property type="project" value="TreeGrafter"/>
</dbReference>
<feature type="domain" description="HTH cro/C1-type" evidence="2">
    <location>
        <begin position="24"/>
        <end position="78"/>
    </location>
</feature>
<keyword evidence="1" id="KW-0238">DNA-binding</keyword>
<dbReference type="EMBL" id="JAEDAK010000004">
    <property type="protein sequence ID" value="MBH9576837.1"/>
    <property type="molecule type" value="Genomic_DNA"/>
</dbReference>
<dbReference type="Proteomes" id="UP000613266">
    <property type="component" value="Unassembled WGS sequence"/>
</dbReference>
<dbReference type="AlphaFoldDB" id="A0A931J4R2"/>
<dbReference type="GO" id="GO:0003677">
    <property type="term" value="F:DNA binding"/>
    <property type="evidence" value="ECO:0007669"/>
    <property type="project" value="UniProtKB-KW"/>
</dbReference>
<organism evidence="3 4">
    <name type="scientific">Inhella proteolytica</name>
    <dbReference type="NCBI Taxonomy" id="2795029"/>
    <lineage>
        <taxon>Bacteria</taxon>
        <taxon>Pseudomonadati</taxon>
        <taxon>Pseudomonadota</taxon>
        <taxon>Betaproteobacteria</taxon>
        <taxon>Burkholderiales</taxon>
        <taxon>Sphaerotilaceae</taxon>
        <taxon>Inhella</taxon>
    </lineage>
</organism>
<dbReference type="PANTHER" id="PTHR46797:SF10">
    <property type="entry name" value="BLR1115 PROTEIN"/>
    <property type="match status" value="1"/>
</dbReference>
<dbReference type="SUPFAM" id="SSF47413">
    <property type="entry name" value="lambda repressor-like DNA-binding domains"/>
    <property type="match status" value="1"/>
</dbReference>